<dbReference type="Gene3D" id="3.40.50.1110">
    <property type="entry name" value="SGNH hydrolase"/>
    <property type="match status" value="1"/>
</dbReference>
<proteinExistence type="predicted"/>
<gene>
    <name evidence="3" type="ORF">H9L12_00375</name>
</gene>
<dbReference type="Proteomes" id="UP000515955">
    <property type="component" value="Chromosome"/>
</dbReference>
<dbReference type="EMBL" id="CP060717">
    <property type="protein sequence ID" value="QNN65154.1"/>
    <property type="molecule type" value="Genomic_DNA"/>
</dbReference>
<feature type="domain" description="SGNH hydrolase-type esterase" evidence="2">
    <location>
        <begin position="66"/>
        <end position="228"/>
    </location>
</feature>
<dbReference type="Pfam" id="PF13472">
    <property type="entry name" value="Lipase_GDSL_2"/>
    <property type="match status" value="1"/>
</dbReference>
<organism evidence="3 4">
    <name type="scientific">Sphingomonas rhizophila</name>
    <dbReference type="NCBI Taxonomy" id="2071607"/>
    <lineage>
        <taxon>Bacteria</taxon>
        <taxon>Pseudomonadati</taxon>
        <taxon>Pseudomonadota</taxon>
        <taxon>Alphaproteobacteria</taxon>
        <taxon>Sphingomonadales</taxon>
        <taxon>Sphingomonadaceae</taxon>
        <taxon>Sphingomonas</taxon>
    </lineage>
</organism>
<evidence type="ECO:0000256" key="1">
    <source>
        <dbReference type="SAM" id="SignalP"/>
    </source>
</evidence>
<dbReference type="PANTHER" id="PTHR30383">
    <property type="entry name" value="THIOESTERASE 1/PROTEASE 1/LYSOPHOSPHOLIPASE L1"/>
    <property type="match status" value="1"/>
</dbReference>
<dbReference type="InterPro" id="IPR036514">
    <property type="entry name" value="SGNH_hydro_sf"/>
</dbReference>
<dbReference type="PANTHER" id="PTHR30383:SF5">
    <property type="entry name" value="SGNH HYDROLASE-TYPE ESTERASE DOMAIN-CONTAINING PROTEIN"/>
    <property type="match status" value="1"/>
</dbReference>
<accession>A0A7G9SBC9</accession>
<reference evidence="3 4" key="1">
    <citation type="submission" date="2020-08" db="EMBL/GenBank/DDBJ databases">
        <title>Genome sequence of Sphingomonas rhizophila KACC 19189T.</title>
        <authorList>
            <person name="Hyun D.-W."/>
            <person name="Bae J.-W."/>
        </authorList>
    </citation>
    <scope>NUCLEOTIDE SEQUENCE [LARGE SCALE GENOMIC DNA]</scope>
    <source>
        <strain evidence="3 4">KACC 19189</strain>
    </source>
</reference>
<sequence>MSLHRRSILGGALAAPLALAATPALAEDSWEEQRKRTLLTDFAQLAKYRDDNARILAAGEPVDIVFLGDSITEGWRGSRPGFFSPGRVGRGISGQTTSQMLLRMIADVVELRPRAMHFMAGTNDIAGNTGPMTEAMSRNNVAMIADIAAAHRVRLVLASIPPAASFPWRPGVETLAPIASLNRWLRDFARGRGLTFVDYHPAMADRSGGMKAGYADDGVHPTIAGYRAMEGVLEPVLARLPKARR</sequence>
<dbReference type="InterPro" id="IPR006311">
    <property type="entry name" value="TAT_signal"/>
</dbReference>
<protein>
    <submittedName>
        <fullName evidence="3">GDSL family lipase</fullName>
    </submittedName>
</protein>
<evidence type="ECO:0000313" key="4">
    <source>
        <dbReference type="Proteomes" id="UP000515955"/>
    </source>
</evidence>
<feature type="chain" id="PRO_5028890877" evidence="1">
    <location>
        <begin position="27"/>
        <end position="245"/>
    </location>
</feature>
<dbReference type="InterPro" id="IPR051532">
    <property type="entry name" value="Ester_Hydrolysis_Enzymes"/>
</dbReference>
<dbReference type="AlphaFoldDB" id="A0A7G9SBC9"/>
<dbReference type="SUPFAM" id="SSF52266">
    <property type="entry name" value="SGNH hydrolase"/>
    <property type="match status" value="1"/>
</dbReference>
<evidence type="ECO:0000259" key="2">
    <source>
        <dbReference type="Pfam" id="PF13472"/>
    </source>
</evidence>
<dbReference type="KEGG" id="srhi:H9L12_00375"/>
<keyword evidence="1" id="KW-0732">Signal</keyword>
<evidence type="ECO:0000313" key="3">
    <source>
        <dbReference type="EMBL" id="QNN65154.1"/>
    </source>
</evidence>
<dbReference type="PROSITE" id="PS51318">
    <property type="entry name" value="TAT"/>
    <property type="match status" value="1"/>
</dbReference>
<name>A0A7G9SBC9_9SPHN</name>
<dbReference type="GO" id="GO:0004622">
    <property type="term" value="F:phosphatidylcholine lysophospholipase activity"/>
    <property type="evidence" value="ECO:0007669"/>
    <property type="project" value="TreeGrafter"/>
</dbReference>
<feature type="signal peptide" evidence="1">
    <location>
        <begin position="1"/>
        <end position="26"/>
    </location>
</feature>
<dbReference type="InterPro" id="IPR013830">
    <property type="entry name" value="SGNH_hydro"/>
</dbReference>
<dbReference type="RefSeq" id="WP_187542151.1">
    <property type="nucleotide sequence ID" value="NZ_CP060717.1"/>
</dbReference>
<keyword evidence="4" id="KW-1185">Reference proteome</keyword>